<sequence>MRKVNSLIACSILAISASAFAADGHEHGHEHDPLHGGVVVEASEMDFELVAKADLISLYVRDHGKAVKMQGASGKLTLIKGTDKNEVQLAPAGEKLEAKGSFDVSAGAKAVAVGTLPGKKPVSVRFALK</sequence>
<protein>
    <submittedName>
        <fullName evidence="2">Uncharacterized protein</fullName>
    </submittedName>
</protein>
<dbReference type="EMBL" id="CP029210">
    <property type="protein sequence ID" value="AWI53427.1"/>
    <property type="molecule type" value="Genomic_DNA"/>
</dbReference>
<reference evidence="2 3" key="1">
    <citation type="submission" date="2018-05" db="EMBL/GenBank/DDBJ databases">
        <title>complete genome sequence of Aquabacterium olei NBRC 110486.</title>
        <authorList>
            <person name="Tang B."/>
            <person name="Chang J."/>
            <person name="Zhang L."/>
            <person name="Yang H."/>
        </authorList>
    </citation>
    <scope>NUCLEOTIDE SEQUENCE [LARGE SCALE GENOMIC DNA]</scope>
    <source>
        <strain evidence="2 3">NBRC 110486</strain>
    </source>
</reference>
<accession>A0A2U8FRD7</accession>
<organism evidence="2 3">
    <name type="scientific">Aquabacterium olei</name>
    <dbReference type="NCBI Taxonomy" id="1296669"/>
    <lineage>
        <taxon>Bacteria</taxon>
        <taxon>Pseudomonadati</taxon>
        <taxon>Pseudomonadota</taxon>
        <taxon>Betaproteobacteria</taxon>
        <taxon>Burkholderiales</taxon>
        <taxon>Aquabacterium</taxon>
    </lineage>
</organism>
<name>A0A2U8FRD7_9BURK</name>
<dbReference type="OrthoDB" id="8592387at2"/>
<dbReference type="RefSeq" id="WP_109036411.1">
    <property type="nucleotide sequence ID" value="NZ_CP029210.1"/>
</dbReference>
<evidence type="ECO:0000313" key="2">
    <source>
        <dbReference type="EMBL" id="AWI53427.1"/>
    </source>
</evidence>
<feature type="signal peptide" evidence="1">
    <location>
        <begin position="1"/>
        <end position="21"/>
    </location>
</feature>
<keyword evidence="3" id="KW-1185">Reference proteome</keyword>
<evidence type="ECO:0000256" key="1">
    <source>
        <dbReference type="SAM" id="SignalP"/>
    </source>
</evidence>
<dbReference type="Proteomes" id="UP000244892">
    <property type="component" value="Chromosome"/>
</dbReference>
<dbReference type="KEGG" id="aon:DEH84_08265"/>
<keyword evidence="1" id="KW-0732">Signal</keyword>
<dbReference type="AlphaFoldDB" id="A0A2U8FRD7"/>
<gene>
    <name evidence="2" type="ORF">DEH84_08265</name>
</gene>
<proteinExistence type="predicted"/>
<evidence type="ECO:0000313" key="3">
    <source>
        <dbReference type="Proteomes" id="UP000244892"/>
    </source>
</evidence>
<feature type="chain" id="PRO_5016042085" evidence="1">
    <location>
        <begin position="22"/>
        <end position="129"/>
    </location>
</feature>